<accession>A0AAN9TAB9</accession>
<protein>
    <submittedName>
        <fullName evidence="1">Uncharacterized protein</fullName>
    </submittedName>
</protein>
<dbReference type="AlphaFoldDB" id="A0AAN9TAB9"/>
<dbReference type="EMBL" id="JAYMYS010000001">
    <property type="protein sequence ID" value="KAK7410981.1"/>
    <property type="molecule type" value="Genomic_DNA"/>
</dbReference>
<reference evidence="1 2" key="1">
    <citation type="submission" date="2024-01" db="EMBL/GenBank/DDBJ databases">
        <title>The genomes of 5 underutilized Papilionoideae crops provide insights into root nodulation and disease resistanc.</title>
        <authorList>
            <person name="Jiang F."/>
        </authorList>
    </citation>
    <scope>NUCLEOTIDE SEQUENCE [LARGE SCALE GENOMIC DNA]</scope>
    <source>
        <strain evidence="1">DUOXIRENSHENG_FW03</strain>
        <tissue evidence="1">Leaves</tissue>
    </source>
</reference>
<gene>
    <name evidence="1" type="ORF">VNO78_02269</name>
</gene>
<dbReference type="Proteomes" id="UP001386955">
    <property type="component" value="Unassembled WGS sequence"/>
</dbReference>
<sequence length="82" mass="9069">MMASIHYRFLVKVDKSSSRAANTPGERTKSPPEWRINDARLAYLEMGLKSKVQEGKSKQGIAWMTSKWACLGANQIAVIASA</sequence>
<proteinExistence type="predicted"/>
<keyword evidence="2" id="KW-1185">Reference proteome</keyword>
<evidence type="ECO:0000313" key="2">
    <source>
        <dbReference type="Proteomes" id="UP001386955"/>
    </source>
</evidence>
<comment type="caution">
    <text evidence="1">The sequence shown here is derived from an EMBL/GenBank/DDBJ whole genome shotgun (WGS) entry which is preliminary data.</text>
</comment>
<evidence type="ECO:0000313" key="1">
    <source>
        <dbReference type="EMBL" id="KAK7410981.1"/>
    </source>
</evidence>
<organism evidence="1 2">
    <name type="scientific">Psophocarpus tetragonolobus</name>
    <name type="common">Winged bean</name>
    <name type="synonym">Dolichos tetragonolobus</name>
    <dbReference type="NCBI Taxonomy" id="3891"/>
    <lineage>
        <taxon>Eukaryota</taxon>
        <taxon>Viridiplantae</taxon>
        <taxon>Streptophyta</taxon>
        <taxon>Embryophyta</taxon>
        <taxon>Tracheophyta</taxon>
        <taxon>Spermatophyta</taxon>
        <taxon>Magnoliopsida</taxon>
        <taxon>eudicotyledons</taxon>
        <taxon>Gunneridae</taxon>
        <taxon>Pentapetalae</taxon>
        <taxon>rosids</taxon>
        <taxon>fabids</taxon>
        <taxon>Fabales</taxon>
        <taxon>Fabaceae</taxon>
        <taxon>Papilionoideae</taxon>
        <taxon>50 kb inversion clade</taxon>
        <taxon>NPAAA clade</taxon>
        <taxon>indigoferoid/millettioid clade</taxon>
        <taxon>Phaseoleae</taxon>
        <taxon>Psophocarpus</taxon>
    </lineage>
</organism>
<name>A0AAN9TAB9_PSOTE</name>